<dbReference type="CDD" id="cd01948">
    <property type="entry name" value="EAL"/>
    <property type="match status" value="1"/>
</dbReference>
<dbReference type="PANTHER" id="PTHR33121:SF79">
    <property type="entry name" value="CYCLIC DI-GMP PHOSPHODIESTERASE PDED-RELATED"/>
    <property type="match status" value="1"/>
</dbReference>
<evidence type="ECO:0000256" key="7">
    <source>
        <dbReference type="ARBA" id="ARBA00022989"/>
    </source>
</evidence>
<dbReference type="EMBL" id="PDDV01000013">
    <property type="protein sequence ID" value="PEH72898.1"/>
    <property type="molecule type" value="Genomic_DNA"/>
</dbReference>
<dbReference type="PROSITE" id="PS50883">
    <property type="entry name" value="EAL"/>
    <property type="match status" value="1"/>
</dbReference>
<dbReference type="InterPro" id="IPR050706">
    <property type="entry name" value="Cyclic-di-GMP_PDE-like"/>
</dbReference>
<protein>
    <recommendedName>
        <fullName evidence="2">cyclic-guanylate-specific phosphodiesterase</fullName>
        <ecNumber evidence="2">3.1.4.52</ecNumber>
    </recommendedName>
</protein>
<evidence type="ECO:0000256" key="8">
    <source>
        <dbReference type="ARBA" id="ARBA00023136"/>
    </source>
</evidence>
<keyword evidence="4" id="KW-0973">c-di-GMP</keyword>
<comment type="caution">
    <text evidence="12">The sequence shown here is derived from an EMBL/GenBank/DDBJ whole genome shotgun (WGS) entry which is preliminary data.</text>
</comment>
<dbReference type="STRING" id="636.AAW15_09075"/>
<evidence type="ECO:0000256" key="10">
    <source>
        <dbReference type="SAM" id="Phobius"/>
    </source>
</evidence>
<evidence type="ECO:0000256" key="1">
    <source>
        <dbReference type="ARBA" id="ARBA00004651"/>
    </source>
</evidence>
<evidence type="ECO:0000256" key="6">
    <source>
        <dbReference type="ARBA" id="ARBA00022801"/>
    </source>
</evidence>
<proteinExistence type="predicted"/>
<dbReference type="SMART" id="SM00052">
    <property type="entry name" value="EAL"/>
    <property type="match status" value="1"/>
</dbReference>
<dbReference type="InterPro" id="IPR001633">
    <property type="entry name" value="EAL_dom"/>
</dbReference>
<dbReference type="PANTHER" id="PTHR33121">
    <property type="entry name" value="CYCLIC DI-GMP PHOSPHODIESTERASE PDEF"/>
    <property type="match status" value="1"/>
</dbReference>
<evidence type="ECO:0000313" key="13">
    <source>
        <dbReference type="Proteomes" id="UP000219788"/>
    </source>
</evidence>
<feature type="domain" description="EAL" evidence="11">
    <location>
        <begin position="267"/>
        <end position="516"/>
    </location>
</feature>
<comment type="catalytic activity">
    <reaction evidence="9">
        <text>3',3'-c-di-GMP + H2O = 5'-phosphoguanylyl(3'-&gt;5')guanosine + H(+)</text>
        <dbReference type="Rhea" id="RHEA:24902"/>
        <dbReference type="ChEBI" id="CHEBI:15377"/>
        <dbReference type="ChEBI" id="CHEBI:15378"/>
        <dbReference type="ChEBI" id="CHEBI:58754"/>
        <dbReference type="ChEBI" id="CHEBI:58805"/>
        <dbReference type="EC" id="3.1.4.52"/>
    </reaction>
</comment>
<dbReference type="GO" id="GO:0005886">
    <property type="term" value="C:plasma membrane"/>
    <property type="evidence" value="ECO:0007669"/>
    <property type="project" value="UniProtKB-SubCell"/>
</dbReference>
<dbReference type="InterPro" id="IPR035919">
    <property type="entry name" value="EAL_sf"/>
</dbReference>
<dbReference type="RefSeq" id="WP_005285379.1">
    <property type="nucleotide sequence ID" value="NZ_AP028090.1"/>
</dbReference>
<dbReference type="GO" id="GO:0071111">
    <property type="term" value="F:cyclic-guanylate-specific phosphodiesterase activity"/>
    <property type="evidence" value="ECO:0007669"/>
    <property type="project" value="UniProtKB-EC"/>
</dbReference>
<evidence type="ECO:0000313" key="12">
    <source>
        <dbReference type="EMBL" id="PEH72898.1"/>
    </source>
</evidence>
<feature type="transmembrane region" description="Helical" evidence="10">
    <location>
        <begin position="12"/>
        <end position="33"/>
    </location>
</feature>
<sequence length="529" mass="59927">MHNSTWVGKHYRLYHLLFAILVGALVGMGSLAVRYQQELGTIRQARHEMANMAIAQLDAQLAHAERVSQNSLAWRDQNCDIISPLLSSMAIHLETIRAVLLVKHGMITCSNLLHQPFTSLYAVYPELQVAKRTLVLRPARLFNRGIPVLLFWLPIAQEPDSGIVHIFNIATLSSFILAPHTPDVDYMALNVAGHTLRFQDRRILPYPVPQGDSPQLELHSKNYPFSISLFAPPPRVLALQRLPQHLPLALLLFLLSAGLVYLAAANRMSLAYPLTQAIQRRELQLYCQPIIRAQSGCCEGVEILLRWYNPRHGWTSPEVFIPLAEQNGLIIPLTRYLLTMLAAQRHLFPANENFYLSINVAPEHVAQGLLAQDIQRLWLSVNPQQRLMVELTERTPLPCQDYQQRERLRELGVWLALDDFGTGHGSLSYLQDLQPDMLKIDRSFCTTIGSDAINATVLDSLIDLAHQLHLHLVVEGIEDEHQVDYLRKKGVYAMQGFLFARPMPLSEFPRWLAQHGQCHVEETPTPCQA</sequence>
<accession>A0A2A7U3P9</accession>
<keyword evidence="7 10" id="KW-1133">Transmembrane helix</keyword>
<evidence type="ECO:0000256" key="3">
    <source>
        <dbReference type="ARBA" id="ARBA00022475"/>
    </source>
</evidence>
<evidence type="ECO:0000256" key="5">
    <source>
        <dbReference type="ARBA" id="ARBA00022692"/>
    </source>
</evidence>
<evidence type="ECO:0000259" key="11">
    <source>
        <dbReference type="PROSITE" id="PS50883"/>
    </source>
</evidence>
<dbReference type="Proteomes" id="UP000219788">
    <property type="component" value="Unassembled WGS sequence"/>
</dbReference>
<dbReference type="AlphaFoldDB" id="A0A2A7U3P9"/>
<dbReference type="OrthoDB" id="675397at2"/>
<comment type="subcellular location">
    <subcellularLocation>
        <location evidence="1">Cell membrane</location>
        <topology evidence="1">Multi-pass membrane protein</topology>
    </subcellularLocation>
</comment>
<evidence type="ECO:0000256" key="4">
    <source>
        <dbReference type="ARBA" id="ARBA00022636"/>
    </source>
</evidence>
<dbReference type="SUPFAM" id="SSF141868">
    <property type="entry name" value="EAL domain-like"/>
    <property type="match status" value="1"/>
</dbReference>
<name>A0A2A7U3P9_EDWTA</name>
<dbReference type="EC" id="3.1.4.52" evidence="2"/>
<keyword evidence="3" id="KW-1003">Cell membrane</keyword>
<keyword evidence="8 10" id="KW-0472">Membrane</keyword>
<dbReference type="Gene3D" id="3.20.20.450">
    <property type="entry name" value="EAL domain"/>
    <property type="match status" value="1"/>
</dbReference>
<reference evidence="13" key="1">
    <citation type="submission" date="2017-09" db="EMBL/GenBank/DDBJ databases">
        <title>FDA dAtabase for Regulatory Grade micrObial Sequences (FDA-ARGOS): Supporting development and validation of Infectious Disease Dx tests.</title>
        <authorList>
            <person name="Goldberg B."/>
            <person name="Campos J."/>
            <person name="Tallon L."/>
            <person name="Sadzewicz L."/>
            <person name="Ott S."/>
            <person name="Zhao X."/>
            <person name="Nagaraj S."/>
            <person name="Vavikolanu K."/>
            <person name="Aluvathingal J."/>
            <person name="Nadendla S."/>
            <person name="Geyer C."/>
            <person name="Sichtig H."/>
        </authorList>
    </citation>
    <scope>NUCLEOTIDE SEQUENCE [LARGE SCALE GENOMIC DNA]</scope>
    <source>
        <strain evidence="13">FDAARGOS_370</strain>
    </source>
</reference>
<dbReference type="InterPro" id="IPR024744">
    <property type="entry name" value="CSS-motif_dom"/>
</dbReference>
<keyword evidence="5 10" id="KW-0812">Transmembrane</keyword>
<gene>
    <name evidence="12" type="ORF">CRM76_13615</name>
</gene>
<organism evidence="12 13">
    <name type="scientific">Edwardsiella tarda</name>
    <dbReference type="NCBI Taxonomy" id="636"/>
    <lineage>
        <taxon>Bacteria</taxon>
        <taxon>Pseudomonadati</taxon>
        <taxon>Pseudomonadota</taxon>
        <taxon>Gammaproteobacteria</taxon>
        <taxon>Enterobacterales</taxon>
        <taxon>Hafniaceae</taxon>
        <taxon>Edwardsiella</taxon>
    </lineage>
</organism>
<evidence type="ECO:0000256" key="2">
    <source>
        <dbReference type="ARBA" id="ARBA00012282"/>
    </source>
</evidence>
<evidence type="ECO:0000256" key="9">
    <source>
        <dbReference type="ARBA" id="ARBA00034290"/>
    </source>
</evidence>
<dbReference type="Pfam" id="PF12792">
    <property type="entry name" value="CSS-motif"/>
    <property type="match status" value="1"/>
</dbReference>
<keyword evidence="6" id="KW-0378">Hydrolase</keyword>
<dbReference type="Pfam" id="PF00563">
    <property type="entry name" value="EAL"/>
    <property type="match status" value="1"/>
</dbReference>